<protein>
    <submittedName>
        <fullName evidence="2">Uncharacterized protein</fullName>
    </submittedName>
</protein>
<evidence type="ECO:0000313" key="3">
    <source>
        <dbReference type="Proteomes" id="UP000620124"/>
    </source>
</evidence>
<dbReference type="EMBL" id="JACAZI010000004">
    <property type="protein sequence ID" value="KAF7363249.1"/>
    <property type="molecule type" value="Genomic_DNA"/>
</dbReference>
<keyword evidence="1" id="KW-0732">Signal</keyword>
<accession>A0A8H7D5P5</accession>
<keyword evidence="3" id="KW-1185">Reference proteome</keyword>
<dbReference type="OrthoDB" id="2962484at2759"/>
<dbReference type="Proteomes" id="UP000620124">
    <property type="component" value="Unassembled WGS sequence"/>
</dbReference>
<name>A0A8H7D5P5_9AGAR</name>
<reference evidence="2" key="1">
    <citation type="submission" date="2020-05" db="EMBL/GenBank/DDBJ databases">
        <title>Mycena genomes resolve the evolution of fungal bioluminescence.</title>
        <authorList>
            <person name="Tsai I.J."/>
        </authorList>
    </citation>
    <scope>NUCLEOTIDE SEQUENCE</scope>
    <source>
        <strain evidence="2">CCC161011</strain>
    </source>
</reference>
<evidence type="ECO:0000256" key="1">
    <source>
        <dbReference type="SAM" id="SignalP"/>
    </source>
</evidence>
<evidence type="ECO:0000313" key="2">
    <source>
        <dbReference type="EMBL" id="KAF7363249.1"/>
    </source>
</evidence>
<comment type="caution">
    <text evidence="2">The sequence shown here is derived from an EMBL/GenBank/DDBJ whole genome shotgun (WGS) entry which is preliminary data.</text>
</comment>
<proteinExistence type="predicted"/>
<organism evidence="2 3">
    <name type="scientific">Mycena venus</name>
    <dbReference type="NCBI Taxonomy" id="2733690"/>
    <lineage>
        <taxon>Eukaryota</taxon>
        <taxon>Fungi</taxon>
        <taxon>Dikarya</taxon>
        <taxon>Basidiomycota</taxon>
        <taxon>Agaricomycotina</taxon>
        <taxon>Agaricomycetes</taxon>
        <taxon>Agaricomycetidae</taxon>
        <taxon>Agaricales</taxon>
        <taxon>Marasmiineae</taxon>
        <taxon>Mycenaceae</taxon>
        <taxon>Mycena</taxon>
    </lineage>
</organism>
<dbReference type="AlphaFoldDB" id="A0A8H7D5P5"/>
<sequence>MFSSTFPLVPVLLFGGLQLVKAQTTITAFAAEPAAGGDPVPTIAGLQGTGQFAPIGVLSDGKVVFTQHAVATIPGAGVGNVDGIAVEGSNVLEVTAVVTAQADGHTGVLNIGESCSFAAGAQATGNCAIVEDLTILGQGQDIRTATTIAVTRSDFTTLTVPTALPTLGDASLNLKKGGANGLRVTFASVLVGVAFGAAKIWL</sequence>
<gene>
    <name evidence="2" type="ORF">MVEN_00678000</name>
</gene>
<feature type="signal peptide" evidence="1">
    <location>
        <begin position="1"/>
        <end position="22"/>
    </location>
</feature>
<feature type="chain" id="PRO_5034107300" evidence="1">
    <location>
        <begin position="23"/>
        <end position="202"/>
    </location>
</feature>